<feature type="region of interest" description="Disordered" evidence="5">
    <location>
        <begin position="63"/>
        <end position="105"/>
    </location>
</feature>
<keyword evidence="2 4" id="KW-0689">Ribosomal protein</keyword>
<dbReference type="RefSeq" id="XP_017992902.1">
    <property type="nucleotide sequence ID" value="XM_018136961.1"/>
</dbReference>
<dbReference type="EMBL" id="LGAV01000002">
    <property type="protein sequence ID" value="KOS15270.1"/>
    <property type="molecule type" value="Genomic_DNA"/>
</dbReference>
<dbReference type="PANTHER" id="PTHR10871:SF1">
    <property type="entry name" value="SMALL RIBOSOMAL SUBUNIT PROTEIN US13M"/>
    <property type="match status" value="1"/>
</dbReference>
<organism evidence="6 7">
    <name type="scientific">Malassezia pachydermatis</name>
    <dbReference type="NCBI Taxonomy" id="77020"/>
    <lineage>
        <taxon>Eukaryota</taxon>
        <taxon>Fungi</taxon>
        <taxon>Dikarya</taxon>
        <taxon>Basidiomycota</taxon>
        <taxon>Ustilaginomycotina</taxon>
        <taxon>Malasseziomycetes</taxon>
        <taxon>Malasseziales</taxon>
        <taxon>Malasseziaceae</taxon>
        <taxon>Malassezia</taxon>
    </lineage>
</organism>
<keyword evidence="3 4" id="KW-0687">Ribonucleoprotein</keyword>
<proteinExistence type="inferred from homology"/>
<evidence type="ECO:0000256" key="2">
    <source>
        <dbReference type="ARBA" id="ARBA00022980"/>
    </source>
</evidence>
<dbReference type="STRING" id="77020.A0A0M8MWM7"/>
<dbReference type="Proteomes" id="UP000037751">
    <property type="component" value="Unassembled WGS sequence"/>
</dbReference>
<dbReference type="PANTHER" id="PTHR10871">
    <property type="entry name" value="30S RIBOSOMAL PROTEIN S13/40S RIBOSOMAL PROTEIN S18"/>
    <property type="match status" value="1"/>
</dbReference>
<dbReference type="GO" id="GO:0003723">
    <property type="term" value="F:RNA binding"/>
    <property type="evidence" value="ECO:0007669"/>
    <property type="project" value="InterPro"/>
</dbReference>
<dbReference type="SUPFAM" id="SSF46946">
    <property type="entry name" value="S13-like H2TH domain"/>
    <property type="match status" value="1"/>
</dbReference>
<dbReference type="GO" id="GO:0006412">
    <property type="term" value="P:translation"/>
    <property type="evidence" value="ECO:0007669"/>
    <property type="project" value="InterPro"/>
</dbReference>
<evidence type="ECO:0000256" key="3">
    <source>
        <dbReference type="ARBA" id="ARBA00023274"/>
    </source>
</evidence>
<evidence type="ECO:0000256" key="5">
    <source>
        <dbReference type="SAM" id="MobiDB-lite"/>
    </source>
</evidence>
<sequence>MYLLGAYLPDHKLVRIALTNFYGISYDTARRLCARIQVHESATVSSLTESQITELSAYLSSPGLIPARTPSPTRSTLTGEMPKPETPSDPSQLPASQRPNASMDPLRSIVIEGDLRRENLANIAHHRSIGSYKGRRHAGGFPVRGQRTQRNGLTARRLNRLERRQYSTTSLVETLQPLARARFA</sequence>
<dbReference type="GO" id="GO:0005739">
    <property type="term" value="C:mitochondrion"/>
    <property type="evidence" value="ECO:0007669"/>
    <property type="project" value="TreeGrafter"/>
</dbReference>
<protein>
    <submittedName>
        <fullName evidence="6">Mitochondrial ribosomal protein s13</fullName>
    </submittedName>
</protein>
<accession>A0A0M8MWM7</accession>
<comment type="caution">
    <text evidence="6">The sequence shown here is derived from an EMBL/GenBank/DDBJ whole genome shotgun (WGS) entry which is preliminary data.</text>
</comment>
<name>A0A0M8MWM7_9BASI</name>
<dbReference type="InterPro" id="IPR010979">
    <property type="entry name" value="Ribosomal_uS13-like_H2TH"/>
</dbReference>
<reference evidence="6 7" key="1">
    <citation type="submission" date="2015-07" db="EMBL/GenBank/DDBJ databases">
        <title>Draft Genome Sequence of Malassezia furfur CBS1878 and Malassezia pachydermatis CBS1879.</title>
        <authorList>
            <person name="Triana S."/>
            <person name="Ohm R."/>
            <person name="Gonzalez A."/>
            <person name="DeCock H."/>
            <person name="Restrepo S."/>
            <person name="Celis A."/>
        </authorList>
    </citation>
    <scope>NUCLEOTIDE SEQUENCE [LARGE SCALE GENOMIC DNA]</scope>
    <source>
        <strain evidence="6 7">CBS 1879</strain>
    </source>
</reference>
<feature type="compositionally biased region" description="Polar residues" evidence="5">
    <location>
        <begin position="88"/>
        <end position="100"/>
    </location>
</feature>
<dbReference type="GO" id="GO:0015935">
    <property type="term" value="C:small ribosomal subunit"/>
    <property type="evidence" value="ECO:0007669"/>
    <property type="project" value="TreeGrafter"/>
</dbReference>
<dbReference type="InterPro" id="IPR027437">
    <property type="entry name" value="Rbsml_uS13_C"/>
</dbReference>
<evidence type="ECO:0000256" key="4">
    <source>
        <dbReference type="RuleBase" id="RU003830"/>
    </source>
</evidence>
<dbReference type="GO" id="GO:0003735">
    <property type="term" value="F:structural constituent of ribosome"/>
    <property type="evidence" value="ECO:0007669"/>
    <property type="project" value="InterPro"/>
</dbReference>
<dbReference type="AlphaFoldDB" id="A0A0M8MWM7"/>
<evidence type="ECO:0000256" key="1">
    <source>
        <dbReference type="ARBA" id="ARBA00008080"/>
    </source>
</evidence>
<dbReference type="InterPro" id="IPR018269">
    <property type="entry name" value="Ribosomal_uS13_CS"/>
</dbReference>
<dbReference type="Gene3D" id="1.10.8.50">
    <property type="match status" value="1"/>
</dbReference>
<comment type="similarity">
    <text evidence="1 4">Belongs to the universal ribosomal protein uS13 family.</text>
</comment>
<dbReference type="PROSITE" id="PS50159">
    <property type="entry name" value="RIBOSOMAL_S13_2"/>
    <property type="match status" value="1"/>
</dbReference>
<dbReference type="GeneID" id="28728836"/>
<dbReference type="PROSITE" id="PS00646">
    <property type="entry name" value="RIBOSOMAL_S13_1"/>
    <property type="match status" value="1"/>
</dbReference>
<dbReference type="Pfam" id="PF00416">
    <property type="entry name" value="Ribosomal_S13"/>
    <property type="match status" value="1"/>
</dbReference>
<dbReference type="VEuPathDB" id="FungiDB:Malapachy_2472"/>
<evidence type="ECO:0000313" key="6">
    <source>
        <dbReference type="EMBL" id="KOS15270.1"/>
    </source>
</evidence>
<dbReference type="InterPro" id="IPR001892">
    <property type="entry name" value="Ribosomal_uS13"/>
</dbReference>
<evidence type="ECO:0000313" key="7">
    <source>
        <dbReference type="Proteomes" id="UP000037751"/>
    </source>
</evidence>
<dbReference type="PIRSF" id="PIRSF002134">
    <property type="entry name" value="Ribosomal_S13"/>
    <property type="match status" value="1"/>
</dbReference>
<dbReference type="OrthoDB" id="525520at2759"/>
<gene>
    <name evidence="6" type="ORF">Malapachy_2472</name>
</gene>
<keyword evidence="7" id="KW-1185">Reference proteome</keyword>
<dbReference type="Gene3D" id="4.10.910.10">
    <property type="entry name" value="30s ribosomal protein s13, domain 2"/>
    <property type="match status" value="1"/>
</dbReference>